<sequence length="309" mass="31748">MLKTDSLALRAFIGGTPLFPLPRRRGATVLVKLEGQNIGGSVKDRAAWGMLRRAEIDGRLGDGTVIVEPTSGNTGIALALLGRALGLRVILTMPESMSVERRAVLAAYGAELELTPAARGMTGAIARAREIEAELPGGWMADQFSNPGNPWAHQVTTGPEIVADLAGRPLAAFVAGVGTGGTLSGAARVLRAAYPEAQIVAVEPAASAVLSGGPAGPHPIQGIGAGFVPANLDRSLLNRVVAVAGEAALAETGELARETGLFVGISSGANIWAARQIAESFGDDEVVVTIACDRGDKYLSTDAFRLTPG</sequence>
<feature type="domain" description="Tryptophan synthase beta chain-like PALP" evidence="11">
    <location>
        <begin position="11"/>
        <end position="293"/>
    </location>
</feature>
<dbReference type="InterPro" id="IPR050214">
    <property type="entry name" value="Cys_Synth/Cystath_Beta-Synth"/>
</dbReference>
<dbReference type="EMBL" id="CP072943">
    <property type="protein sequence ID" value="QTX32708.1"/>
    <property type="molecule type" value="Genomic_DNA"/>
</dbReference>
<gene>
    <name evidence="12" type="primary">cysK</name>
    <name evidence="12" type="ORF">KAR29_01850</name>
</gene>
<evidence type="ECO:0000256" key="8">
    <source>
        <dbReference type="ARBA" id="ARBA00047931"/>
    </source>
</evidence>
<dbReference type="InterPro" id="IPR005859">
    <property type="entry name" value="CysK"/>
</dbReference>
<keyword evidence="7" id="KW-0198">Cysteine biosynthesis</keyword>
<dbReference type="InterPro" id="IPR036052">
    <property type="entry name" value="TrpB-like_PALP_sf"/>
</dbReference>
<dbReference type="GO" id="GO:0006535">
    <property type="term" value="P:cysteine biosynthetic process from serine"/>
    <property type="evidence" value="ECO:0007669"/>
    <property type="project" value="InterPro"/>
</dbReference>
<dbReference type="NCBIfam" id="TIGR01136">
    <property type="entry name" value="cysKM"/>
    <property type="match status" value="1"/>
</dbReference>
<evidence type="ECO:0000256" key="7">
    <source>
        <dbReference type="ARBA" id="ARBA00023192"/>
    </source>
</evidence>
<evidence type="ECO:0000259" key="11">
    <source>
        <dbReference type="Pfam" id="PF00291"/>
    </source>
</evidence>
<evidence type="ECO:0000256" key="3">
    <source>
        <dbReference type="ARBA" id="ARBA00012681"/>
    </source>
</evidence>
<dbReference type="NCBIfam" id="TIGR01139">
    <property type="entry name" value="cysK"/>
    <property type="match status" value="1"/>
</dbReference>
<dbReference type="Pfam" id="PF00291">
    <property type="entry name" value="PALP"/>
    <property type="match status" value="1"/>
</dbReference>
<feature type="binding site" evidence="9">
    <location>
        <begin position="178"/>
        <end position="182"/>
    </location>
    <ligand>
        <name>pyridoxal 5'-phosphate</name>
        <dbReference type="ChEBI" id="CHEBI:597326"/>
    </ligand>
</feature>
<feature type="binding site" evidence="9">
    <location>
        <position position="266"/>
    </location>
    <ligand>
        <name>pyridoxal 5'-phosphate</name>
        <dbReference type="ChEBI" id="CHEBI:597326"/>
    </ligand>
</feature>
<evidence type="ECO:0000256" key="10">
    <source>
        <dbReference type="PIRSR" id="PIRSR605856-51"/>
    </source>
</evidence>
<organism evidence="12 13">
    <name type="scientific">Aminithiophilus ramosus</name>
    <dbReference type="NCBI Taxonomy" id="3029084"/>
    <lineage>
        <taxon>Bacteria</taxon>
        <taxon>Thermotogati</taxon>
        <taxon>Synergistota</taxon>
        <taxon>Synergistia</taxon>
        <taxon>Synergistales</taxon>
        <taxon>Aminithiophilaceae</taxon>
        <taxon>Aminithiophilus</taxon>
    </lineage>
</organism>
<evidence type="ECO:0000313" key="13">
    <source>
        <dbReference type="Proteomes" id="UP000671879"/>
    </source>
</evidence>
<dbReference type="CDD" id="cd01561">
    <property type="entry name" value="CBS_like"/>
    <property type="match status" value="1"/>
</dbReference>
<dbReference type="InterPro" id="IPR005856">
    <property type="entry name" value="Cys_synth"/>
</dbReference>
<comment type="cofactor">
    <cofactor evidence="1 9">
        <name>pyridoxal 5'-phosphate</name>
        <dbReference type="ChEBI" id="CHEBI:597326"/>
    </cofactor>
</comment>
<comment type="similarity">
    <text evidence="2">Belongs to the cysteine synthase/cystathionine beta-synthase family.</text>
</comment>
<evidence type="ECO:0000256" key="9">
    <source>
        <dbReference type="PIRSR" id="PIRSR605856-50"/>
    </source>
</evidence>
<dbReference type="AlphaFoldDB" id="A0A9Q7EVS9"/>
<dbReference type="InterPro" id="IPR001926">
    <property type="entry name" value="TrpB-like_PALP"/>
</dbReference>
<reference evidence="13" key="1">
    <citation type="submission" date="2021-04" db="EMBL/GenBank/DDBJ databases">
        <title>A novel Synergistetes isolate from a pyrite-forming mixed culture.</title>
        <authorList>
            <person name="Bunk B."/>
            <person name="Sproer C."/>
            <person name="Spring S."/>
            <person name="Pester M."/>
        </authorList>
    </citation>
    <scope>NUCLEOTIDE SEQUENCE [LARGE SCALE GENOMIC DNA]</scope>
    <source>
        <strain evidence="13">J.5.4.2-T.3.5.2</strain>
    </source>
</reference>
<evidence type="ECO:0000256" key="5">
    <source>
        <dbReference type="ARBA" id="ARBA00022679"/>
    </source>
</evidence>
<protein>
    <recommendedName>
        <fullName evidence="3">cysteine synthase</fullName>
        <ecNumber evidence="3">2.5.1.47</ecNumber>
    </recommendedName>
</protein>
<evidence type="ECO:0000256" key="1">
    <source>
        <dbReference type="ARBA" id="ARBA00001933"/>
    </source>
</evidence>
<evidence type="ECO:0000256" key="2">
    <source>
        <dbReference type="ARBA" id="ARBA00007103"/>
    </source>
</evidence>
<evidence type="ECO:0000256" key="4">
    <source>
        <dbReference type="ARBA" id="ARBA00022605"/>
    </source>
</evidence>
<name>A0A9Q7EVS9_9BACT</name>
<accession>A0A9Q7EVS9</accession>
<dbReference type="GO" id="GO:0004124">
    <property type="term" value="F:cysteine synthase activity"/>
    <property type="evidence" value="ECO:0007669"/>
    <property type="project" value="UniProtKB-EC"/>
</dbReference>
<proteinExistence type="inferred from homology"/>
<evidence type="ECO:0000256" key="6">
    <source>
        <dbReference type="ARBA" id="ARBA00022898"/>
    </source>
</evidence>
<dbReference type="FunFam" id="3.40.50.1100:FF:000006">
    <property type="entry name" value="Cysteine synthase"/>
    <property type="match status" value="1"/>
</dbReference>
<keyword evidence="5 12" id="KW-0808">Transferase</keyword>
<comment type="catalytic activity">
    <reaction evidence="8">
        <text>O-acetyl-L-serine + hydrogen sulfide = L-cysteine + acetate</text>
        <dbReference type="Rhea" id="RHEA:14829"/>
        <dbReference type="ChEBI" id="CHEBI:29919"/>
        <dbReference type="ChEBI" id="CHEBI:30089"/>
        <dbReference type="ChEBI" id="CHEBI:35235"/>
        <dbReference type="ChEBI" id="CHEBI:58340"/>
        <dbReference type="EC" id="2.5.1.47"/>
    </reaction>
</comment>
<feature type="modified residue" description="N6-(pyridoxal phosphate)lysine" evidence="10">
    <location>
        <position position="43"/>
    </location>
</feature>
<keyword evidence="4" id="KW-0028">Amino-acid biosynthesis</keyword>
<dbReference type="Gene3D" id="3.40.50.1100">
    <property type="match status" value="2"/>
</dbReference>
<evidence type="ECO:0000313" key="12">
    <source>
        <dbReference type="EMBL" id="QTX32708.1"/>
    </source>
</evidence>
<feature type="binding site" evidence="9">
    <location>
        <position position="73"/>
    </location>
    <ligand>
        <name>pyridoxal 5'-phosphate</name>
        <dbReference type="ChEBI" id="CHEBI:597326"/>
    </ligand>
</feature>
<keyword evidence="13" id="KW-1185">Reference proteome</keyword>
<dbReference type="Proteomes" id="UP000671879">
    <property type="component" value="Chromosome"/>
</dbReference>
<dbReference type="KEGG" id="aram:KAR29_01850"/>
<dbReference type="SUPFAM" id="SSF53686">
    <property type="entry name" value="Tryptophan synthase beta subunit-like PLP-dependent enzymes"/>
    <property type="match status" value="1"/>
</dbReference>
<dbReference type="RefSeq" id="WP_274373959.1">
    <property type="nucleotide sequence ID" value="NZ_CP072943.1"/>
</dbReference>
<dbReference type="EC" id="2.5.1.47" evidence="3"/>
<keyword evidence="6 9" id="KW-0663">Pyridoxal phosphate</keyword>
<dbReference type="PANTHER" id="PTHR10314">
    <property type="entry name" value="CYSTATHIONINE BETA-SYNTHASE"/>
    <property type="match status" value="1"/>
</dbReference>